<dbReference type="Proteomes" id="UP000029095">
    <property type="component" value="Unassembled WGS sequence"/>
</dbReference>
<dbReference type="HOGENOM" id="CLU_2036761_0_0_11"/>
<dbReference type="EMBL" id="JNFQ01000007">
    <property type="protein sequence ID" value="KFG71373.1"/>
    <property type="molecule type" value="Genomic_DNA"/>
</dbReference>
<dbReference type="RefSeq" id="WP_043385748.1">
    <property type="nucleotide sequence ID" value="NZ_KN039950.1"/>
</dbReference>
<evidence type="ECO:0000313" key="1">
    <source>
        <dbReference type="EMBL" id="KFG71373.1"/>
    </source>
</evidence>
<dbReference type="AlphaFoldDB" id="A0A086MR55"/>
<protein>
    <submittedName>
        <fullName evidence="1">Uncharacterized protein</fullName>
    </submittedName>
</protein>
<sequence length="121" mass="13357">MNQHDIQAASYGIGAIFPIVVLDQAHRWHRPHHPGLPEQQADDAYGMLVLRWTGPSGEEDEAPTLLMTAAARAPAMPPDPAELQAFHVCLPPRLHLFDLAARHIIGPWSQRPGASRPRRAV</sequence>
<accession>A0A086MR55</accession>
<comment type="caution">
    <text evidence="1">The sequence shown here is derived from an EMBL/GenBank/DDBJ whole genome shotgun (WGS) entry which is preliminary data.</text>
</comment>
<proteinExistence type="predicted"/>
<organism evidence="1 2">
    <name type="scientific">Streptomyces mutabilis</name>
    <dbReference type="NCBI Taxonomy" id="67332"/>
    <lineage>
        <taxon>Bacteria</taxon>
        <taxon>Bacillati</taxon>
        <taxon>Actinomycetota</taxon>
        <taxon>Actinomycetes</taxon>
        <taxon>Kitasatosporales</taxon>
        <taxon>Streptomycetaceae</taxon>
        <taxon>Streptomyces</taxon>
    </lineage>
</organism>
<reference evidence="1 2" key="1">
    <citation type="submission" date="2014-05" db="EMBL/GenBank/DDBJ databases">
        <title>Complete genome sequence of the Streptomyces mutabilis TRM45540.</title>
        <authorList>
            <person name="Luo X."/>
            <person name="Zhang L."/>
        </authorList>
    </citation>
    <scope>NUCLEOTIDE SEQUENCE [LARGE SCALE GENOMIC DNA]</scope>
    <source>
        <strain evidence="1 2">TRM45540</strain>
    </source>
</reference>
<gene>
    <name evidence="1" type="ORF">FM21_34315</name>
</gene>
<name>A0A086MR55_9ACTN</name>
<keyword evidence="2" id="KW-1185">Reference proteome</keyword>
<evidence type="ECO:0000313" key="2">
    <source>
        <dbReference type="Proteomes" id="UP000029095"/>
    </source>
</evidence>